<evidence type="ECO:0000313" key="3">
    <source>
        <dbReference type="Proteomes" id="UP000249061"/>
    </source>
</evidence>
<dbReference type="EMBL" id="QFQP01000005">
    <property type="protein sequence ID" value="PZR15532.1"/>
    <property type="molecule type" value="Genomic_DNA"/>
</dbReference>
<protein>
    <recommendedName>
        <fullName evidence="4">Dickkopf N-terminal cysteine-rich domain-containing protein</fullName>
    </recommendedName>
</protein>
<name>A0A2W5TLH6_9BACT</name>
<comment type="caution">
    <text evidence="2">The sequence shown here is derived from an EMBL/GenBank/DDBJ whole genome shotgun (WGS) entry which is preliminary data.</text>
</comment>
<sequence>MRRLLVLLLISGCTTSLAPEDFCAQQWIARCQANKRCRLWSPAMECPIPPDTACAERLQSWVDAGVFTYDGTAAKKCLDAFERRSCDELYDEPLESGDEACDRYLVGTRKEGESCGGCQARLVCINNSTGCGTCSPKPAPAEDGESCASRPCGSNSYCNGDQLCTRLPGDGDACHEGRCRLPFRCSEDVCELPIGQGATCVVNEHCQGGLWCERGICQLQRVRGYACGADVECRSGHCFEGRCVLLTPIGEACGVGCAAPGVCVNGTCERGAEVGESCLEKGCALGVCVSGICRDPTLECR</sequence>
<dbReference type="AlphaFoldDB" id="A0A2W5TLH6"/>
<organism evidence="2 3">
    <name type="scientific">Archangium gephyra</name>
    <dbReference type="NCBI Taxonomy" id="48"/>
    <lineage>
        <taxon>Bacteria</taxon>
        <taxon>Pseudomonadati</taxon>
        <taxon>Myxococcota</taxon>
        <taxon>Myxococcia</taxon>
        <taxon>Myxococcales</taxon>
        <taxon>Cystobacterineae</taxon>
        <taxon>Archangiaceae</taxon>
        <taxon>Archangium</taxon>
    </lineage>
</organism>
<gene>
    <name evidence="2" type="ORF">DI536_08775</name>
</gene>
<feature type="chain" id="PRO_5016163523" description="Dickkopf N-terminal cysteine-rich domain-containing protein" evidence="1">
    <location>
        <begin position="19"/>
        <end position="301"/>
    </location>
</feature>
<evidence type="ECO:0008006" key="4">
    <source>
        <dbReference type="Google" id="ProtNLM"/>
    </source>
</evidence>
<proteinExistence type="predicted"/>
<feature type="signal peptide" evidence="1">
    <location>
        <begin position="1"/>
        <end position="18"/>
    </location>
</feature>
<evidence type="ECO:0000313" key="2">
    <source>
        <dbReference type="EMBL" id="PZR15532.1"/>
    </source>
</evidence>
<evidence type="ECO:0000256" key="1">
    <source>
        <dbReference type="SAM" id="SignalP"/>
    </source>
</evidence>
<dbReference type="Proteomes" id="UP000249061">
    <property type="component" value="Unassembled WGS sequence"/>
</dbReference>
<keyword evidence="1" id="KW-0732">Signal</keyword>
<reference evidence="2 3" key="1">
    <citation type="submission" date="2017-08" db="EMBL/GenBank/DDBJ databases">
        <title>Infants hospitalized years apart are colonized by the same room-sourced microbial strains.</title>
        <authorList>
            <person name="Brooks B."/>
            <person name="Olm M.R."/>
            <person name="Firek B.A."/>
            <person name="Baker R."/>
            <person name="Thomas B.C."/>
            <person name="Morowitz M.J."/>
            <person name="Banfield J.F."/>
        </authorList>
    </citation>
    <scope>NUCLEOTIDE SEQUENCE [LARGE SCALE GENOMIC DNA]</scope>
    <source>
        <strain evidence="2">S2_003_000_R2_14</strain>
    </source>
</reference>
<accession>A0A2W5TLH6</accession>